<dbReference type="EC" id="3.4.21.89" evidence="4 6"/>
<dbReference type="EMBL" id="JBHSOC010000032">
    <property type="protein sequence ID" value="MFC5643501.1"/>
    <property type="molecule type" value="Genomic_DNA"/>
</dbReference>
<comment type="catalytic activity">
    <reaction evidence="1 6">
        <text>Cleavage of hydrophobic, N-terminal signal or leader sequences from secreted and periplasmic proteins.</text>
        <dbReference type="EC" id="3.4.21.89"/>
    </reaction>
</comment>
<dbReference type="GO" id="GO:0009003">
    <property type="term" value="F:signal peptidase activity"/>
    <property type="evidence" value="ECO:0007669"/>
    <property type="project" value="UniProtKB-EC"/>
</dbReference>
<keyword evidence="6" id="KW-0812">Transmembrane</keyword>
<keyword evidence="6" id="KW-1133">Transmembrane helix</keyword>
<dbReference type="InterPro" id="IPR000223">
    <property type="entry name" value="Pept_S26A_signal_pept_1"/>
</dbReference>
<proteinExistence type="inferred from homology"/>
<evidence type="ECO:0000256" key="6">
    <source>
        <dbReference type="RuleBase" id="RU362042"/>
    </source>
</evidence>
<dbReference type="InterPro" id="IPR019758">
    <property type="entry name" value="Pept_S26A_signal_pept_1_CS"/>
</dbReference>
<keyword evidence="6" id="KW-0645">Protease</keyword>
<dbReference type="Proteomes" id="UP001596066">
    <property type="component" value="Unassembled WGS sequence"/>
</dbReference>
<dbReference type="CDD" id="cd06530">
    <property type="entry name" value="S26_SPase_I"/>
    <property type="match status" value="1"/>
</dbReference>
<dbReference type="PANTHER" id="PTHR43390">
    <property type="entry name" value="SIGNAL PEPTIDASE I"/>
    <property type="match status" value="1"/>
</dbReference>
<reference evidence="9" key="1">
    <citation type="journal article" date="2019" name="Int. J. Syst. Evol. Microbiol.">
        <title>The Global Catalogue of Microorganisms (GCM) 10K type strain sequencing project: providing services to taxonomists for standard genome sequencing and annotation.</title>
        <authorList>
            <consortium name="The Broad Institute Genomics Platform"/>
            <consortium name="The Broad Institute Genome Sequencing Center for Infectious Disease"/>
            <person name="Wu L."/>
            <person name="Ma J."/>
        </authorList>
    </citation>
    <scope>NUCLEOTIDE SEQUENCE [LARGE SCALE GENOMIC DNA]</scope>
    <source>
        <strain evidence="9">CGMCC 4.1622</strain>
    </source>
</reference>
<dbReference type="RefSeq" id="WP_346142946.1">
    <property type="nucleotide sequence ID" value="NZ_BAAAUA010000011.1"/>
</dbReference>
<evidence type="ECO:0000256" key="4">
    <source>
        <dbReference type="ARBA" id="ARBA00013208"/>
    </source>
</evidence>
<protein>
    <recommendedName>
        <fullName evidence="4 6">Signal peptidase I</fullName>
        <ecNumber evidence="4 6">3.4.21.89</ecNumber>
    </recommendedName>
</protein>
<comment type="subcellular location">
    <subcellularLocation>
        <location evidence="2">Cell membrane</location>
        <topology evidence="2">Single-pass type II membrane protein</topology>
    </subcellularLocation>
    <subcellularLocation>
        <location evidence="6">Membrane</location>
        <topology evidence="6">Single-pass type II membrane protein</topology>
    </subcellularLocation>
</comment>
<organism evidence="8 9">
    <name type="scientific">Kitasatospora cinereorecta</name>
    <dbReference type="NCBI Taxonomy" id="285560"/>
    <lineage>
        <taxon>Bacteria</taxon>
        <taxon>Bacillati</taxon>
        <taxon>Actinomycetota</taxon>
        <taxon>Actinomycetes</taxon>
        <taxon>Kitasatosporales</taxon>
        <taxon>Streptomycetaceae</taxon>
        <taxon>Kitasatospora</taxon>
    </lineage>
</organism>
<dbReference type="InterPro" id="IPR036286">
    <property type="entry name" value="LexA/Signal_pep-like_sf"/>
</dbReference>
<feature type="transmembrane region" description="Helical" evidence="6">
    <location>
        <begin position="12"/>
        <end position="31"/>
    </location>
</feature>
<dbReference type="SUPFAM" id="SSF51306">
    <property type="entry name" value="LexA/Signal peptidase"/>
    <property type="match status" value="1"/>
</dbReference>
<dbReference type="InterPro" id="IPR019533">
    <property type="entry name" value="Peptidase_S26"/>
</dbReference>
<keyword evidence="9" id="KW-1185">Reference proteome</keyword>
<evidence type="ECO:0000259" key="7">
    <source>
        <dbReference type="Pfam" id="PF10502"/>
    </source>
</evidence>
<feature type="domain" description="Peptidase S26" evidence="7">
    <location>
        <begin position="20"/>
        <end position="207"/>
    </location>
</feature>
<dbReference type="Gene3D" id="2.10.109.10">
    <property type="entry name" value="Umud Fragment, subunit A"/>
    <property type="match status" value="1"/>
</dbReference>
<evidence type="ECO:0000256" key="5">
    <source>
        <dbReference type="ARBA" id="ARBA00022801"/>
    </source>
</evidence>
<evidence type="ECO:0000256" key="2">
    <source>
        <dbReference type="ARBA" id="ARBA00004401"/>
    </source>
</evidence>
<evidence type="ECO:0000313" key="9">
    <source>
        <dbReference type="Proteomes" id="UP001596066"/>
    </source>
</evidence>
<dbReference type="PANTHER" id="PTHR43390:SF1">
    <property type="entry name" value="CHLOROPLAST PROCESSING PEPTIDASE"/>
    <property type="match status" value="1"/>
</dbReference>
<keyword evidence="5 6" id="KW-0378">Hydrolase</keyword>
<gene>
    <name evidence="8" type="primary">lepB</name>
    <name evidence="8" type="ORF">ACFPZF_19320</name>
</gene>
<accession>A0ABW0VHE8</accession>
<dbReference type="Pfam" id="PF10502">
    <property type="entry name" value="Peptidase_S26"/>
    <property type="match status" value="1"/>
</dbReference>
<name>A0ABW0VHE8_9ACTN</name>
<comment type="caution">
    <text evidence="8">The sequence shown here is derived from an EMBL/GenBank/DDBJ whole genome shotgun (WGS) entry which is preliminary data.</text>
</comment>
<evidence type="ECO:0000256" key="1">
    <source>
        <dbReference type="ARBA" id="ARBA00000677"/>
    </source>
</evidence>
<evidence type="ECO:0000313" key="8">
    <source>
        <dbReference type="EMBL" id="MFC5643501.1"/>
    </source>
</evidence>
<dbReference type="NCBIfam" id="TIGR02227">
    <property type="entry name" value="sigpep_I_bact"/>
    <property type="match status" value="1"/>
</dbReference>
<sequence>MADTKQRKARRPWWVEIPVMTALGLAAALVIKTCLFQVFSIPSGSMENTLQVGDRVAVDKFTPLFGWEPKAGDKVVFHDPGGWLPPEPAKGAVAGAVGSTLSFVGLMPPAGDEYLVKRVIATGGHTVACHGTTLTVDGRTVSEPYLHPGDDSCSGLDFGPVAVPAGYVWVEGDHRSDSADSRYHRDDPAGGAVPVADVVGPVSAVIWPLNHIGTA</sequence>
<evidence type="ECO:0000256" key="3">
    <source>
        <dbReference type="ARBA" id="ARBA00009370"/>
    </source>
</evidence>
<comment type="similarity">
    <text evidence="3 6">Belongs to the peptidase S26 family.</text>
</comment>
<keyword evidence="6" id="KW-0472">Membrane</keyword>
<dbReference type="PROSITE" id="PS00761">
    <property type="entry name" value="SPASE_I_3"/>
    <property type="match status" value="1"/>
</dbReference>
<dbReference type="PRINTS" id="PR00727">
    <property type="entry name" value="LEADERPTASE"/>
</dbReference>